<dbReference type="Proteomes" id="UP000317977">
    <property type="component" value="Unassembled WGS sequence"/>
</dbReference>
<accession>A0A5C6EA85</accession>
<keyword evidence="4" id="KW-1185">Reference proteome</keyword>
<keyword evidence="1" id="KW-0175">Coiled coil</keyword>
<evidence type="ECO:0000256" key="1">
    <source>
        <dbReference type="SAM" id="Coils"/>
    </source>
</evidence>
<dbReference type="AlphaFoldDB" id="A0A5C6EA85"/>
<evidence type="ECO:0000313" key="3">
    <source>
        <dbReference type="EMBL" id="TWU46623.1"/>
    </source>
</evidence>
<evidence type="ECO:0000256" key="2">
    <source>
        <dbReference type="SAM" id="MobiDB-lite"/>
    </source>
</evidence>
<protein>
    <submittedName>
        <fullName evidence="3">Uncharacterized protein</fullName>
    </submittedName>
</protein>
<sequence length="446" mass="51233">MPCPTSRPTNPIRNRRRPSSLTVLKCEMRTYSREEFYEFVWSKPATKLVNELGCSDVMIGKVCKLYDIPKPYPGYWAKLGNGKKPSRTKLPDNNDPDLQSLTFYRHEDYEATVNGPPRELQYDEEILDALAKSKSLGPVIVRDTLRSAHLLIARRREQIEKDNRESKIPWSERNYDAREERKPTIDVSASSSQWKRALRIMDALIKRVEAIGGSVEIQRSGYNGHTTSTVVIIAGEKITDIRLREKHNQVRIKNKDAKYAWERNRTELVPSGLLMFDDGPSSYRSPLAMDGKAVKIEGKLDAMILGFIKEAGEIRIRRREQEEIARQEAEAERIRLEREAELQRRRDALERLQAEEQRKVNELLSHADAWRQSGLLRDYLDALCERCVQADQAVPLASPLADYLRWGFAQADRRDPLCETPSSVLDETVDESDLEQCASVAPKKPR</sequence>
<dbReference type="RefSeq" id="WP_186776536.1">
    <property type="nucleotide sequence ID" value="NZ_SJPX01000006.1"/>
</dbReference>
<evidence type="ECO:0000313" key="4">
    <source>
        <dbReference type="Proteomes" id="UP000317977"/>
    </source>
</evidence>
<comment type="caution">
    <text evidence="3">The sequence shown here is derived from an EMBL/GenBank/DDBJ whole genome shotgun (WGS) entry which is preliminary data.</text>
</comment>
<proteinExistence type="predicted"/>
<reference evidence="3 4" key="1">
    <citation type="submission" date="2019-02" db="EMBL/GenBank/DDBJ databases">
        <title>Deep-cultivation of Planctomycetes and their phenomic and genomic characterization uncovers novel biology.</title>
        <authorList>
            <person name="Wiegand S."/>
            <person name="Jogler M."/>
            <person name="Boedeker C."/>
            <person name="Pinto D."/>
            <person name="Vollmers J."/>
            <person name="Rivas-Marin E."/>
            <person name="Kohn T."/>
            <person name="Peeters S.H."/>
            <person name="Heuer A."/>
            <person name="Rast P."/>
            <person name="Oberbeckmann S."/>
            <person name="Bunk B."/>
            <person name="Jeske O."/>
            <person name="Meyerdierks A."/>
            <person name="Storesund J.E."/>
            <person name="Kallscheuer N."/>
            <person name="Luecker S."/>
            <person name="Lage O.M."/>
            <person name="Pohl T."/>
            <person name="Merkel B.J."/>
            <person name="Hornburger P."/>
            <person name="Mueller R.-W."/>
            <person name="Bruemmer F."/>
            <person name="Labrenz M."/>
            <person name="Spormann A.M."/>
            <person name="Op Den Camp H."/>
            <person name="Overmann J."/>
            <person name="Amann R."/>
            <person name="Jetten M.S.M."/>
            <person name="Mascher T."/>
            <person name="Medema M.H."/>
            <person name="Devos D.P."/>
            <person name="Kaster A.-K."/>
            <person name="Ovreas L."/>
            <person name="Rohde M."/>
            <person name="Galperin M.Y."/>
            <person name="Jogler C."/>
        </authorList>
    </citation>
    <scope>NUCLEOTIDE SEQUENCE [LARGE SCALE GENOMIC DNA]</scope>
    <source>
        <strain evidence="3 4">Poly59</strain>
    </source>
</reference>
<organism evidence="3 4">
    <name type="scientific">Rubripirellula reticaptiva</name>
    <dbReference type="NCBI Taxonomy" id="2528013"/>
    <lineage>
        <taxon>Bacteria</taxon>
        <taxon>Pseudomonadati</taxon>
        <taxon>Planctomycetota</taxon>
        <taxon>Planctomycetia</taxon>
        <taxon>Pirellulales</taxon>
        <taxon>Pirellulaceae</taxon>
        <taxon>Rubripirellula</taxon>
    </lineage>
</organism>
<dbReference type="EMBL" id="SJPX01000006">
    <property type="protein sequence ID" value="TWU46623.1"/>
    <property type="molecule type" value="Genomic_DNA"/>
</dbReference>
<name>A0A5C6EA85_9BACT</name>
<feature type="region of interest" description="Disordered" evidence="2">
    <location>
        <begin position="422"/>
        <end position="446"/>
    </location>
</feature>
<gene>
    <name evidence="3" type="ORF">Poly59_55960</name>
</gene>
<feature type="coiled-coil region" evidence="1">
    <location>
        <begin position="317"/>
        <end position="362"/>
    </location>
</feature>